<accession>A0A6B3SXV5</accession>
<evidence type="ECO:0000313" key="3">
    <source>
        <dbReference type="EMBL" id="NEX63392.1"/>
    </source>
</evidence>
<keyword evidence="2" id="KW-0732">Signal</keyword>
<organism evidence="3 4">
    <name type="scientific">Noviherbaspirillum galbum</name>
    <dbReference type="NCBI Taxonomy" id="2709383"/>
    <lineage>
        <taxon>Bacteria</taxon>
        <taxon>Pseudomonadati</taxon>
        <taxon>Pseudomonadota</taxon>
        <taxon>Betaproteobacteria</taxon>
        <taxon>Burkholderiales</taxon>
        <taxon>Oxalobacteraceae</taxon>
        <taxon>Noviherbaspirillum</taxon>
    </lineage>
</organism>
<protein>
    <submittedName>
        <fullName evidence="3">TraV family lipoprotein</fullName>
    </submittedName>
</protein>
<reference evidence="3 4" key="1">
    <citation type="submission" date="2020-02" db="EMBL/GenBank/DDBJ databases">
        <authorList>
            <person name="Kim M.K."/>
        </authorList>
    </citation>
    <scope>NUCLEOTIDE SEQUENCE [LARGE SCALE GENOMIC DNA]</scope>
    <source>
        <strain evidence="3 4">17J57-3</strain>
    </source>
</reference>
<evidence type="ECO:0000256" key="2">
    <source>
        <dbReference type="SAM" id="SignalP"/>
    </source>
</evidence>
<dbReference type="AlphaFoldDB" id="A0A6B3SXV5"/>
<evidence type="ECO:0000256" key="1">
    <source>
        <dbReference type="SAM" id="MobiDB-lite"/>
    </source>
</evidence>
<dbReference type="Pfam" id="PF09676">
    <property type="entry name" value="TraV"/>
    <property type="match status" value="1"/>
</dbReference>
<dbReference type="EMBL" id="JAAIVB010000069">
    <property type="protein sequence ID" value="NEX63392.1"/>
    <property type="molecule type" value="Genomic_DNA"/>
</dbReference>
<gene>
    <name evidence="3" type="ORF">G3574_20130</name>
</gene>
<keyword evidence="4" id="KW-1185">Reference proteome</keyword>
<dbReference type="PROSITE" id="PS51257">
    <property type="entry name" value="PROKAR_LIPOPROTEIN"/>
    <property type="match status" value="1"/>
</dbReference>
<evidence type="ECO:0000313" key="4">
    <source>
        <dbReference type="Proteomes" id="UP000482155"/>
    </source>
</evidence>
<dbReference type="Proteomes" id="UP000482155">
    <property type="component" value="Unassembled WGS sequence"/>
</dbReference>
<dbReference type="InterPro" id="IPR014118">
    <property type="entry name" value="T4SS_TraV"/>
</dbReference>
<feature type="signal peptide" evidence="2">
    <location>
        <begin position="1"/>
        <end position="18"/>
    </location>
</feature>
<name>A0A6B3SXV5_9BURK</name>
<feature type="region of interest" description="Disordered" evidence="1">
    <location>
        <begin position="157"/>
        <end position="199"/>
    </location>
</feature>
<proteinExistence type="predicted"/>
<feature type="chain" id="PRO_5025677089" evidence="2">
    <location>
        <begin position="19"/>
        <end position="199"/>
    </location>
</feature>
<sequence length="199" mass="20472">MRLLALCAILTTLSGCTALIGGSNETVCGNGMGVPCTSIRSAYSMSNHTTQFAAQGQSDKAMADAPVSAVAVSLPQPVAQPMPVLEPAKVMRVWVNKWVDASGNLNYPSLVFSEVTPRRWAGVNQSKQPPGQIVTAYRILPNTEDATMVTSSGKPFVSKAAPGAPVPAKPAALPTGSTGAGSNGEPTPVALPKPGNMQN</sequence>
<keyword evidence="3" id="KW-0449">Lipoprotein</keyword>
<comment type="caution">
    <text evidence="3">The sequence shown here is derived from an EMBL/GenBank/DDBJ whole genome shotgun (WGS) entry which is preliminary data.</text>
</comment>
<dbReference type="RefSeq" id="WP_163967217.1">
    <property type="nucleotide sequence ID" value="NZ_JAAIVB010000069.1"/>
</dbReference>